<sequence length="95" mass="10195">MRSRSAVLEFVDEVTLRYGSLDAYFTRLRAELDDEPTVVLPALTDTPTSPTAWAAVARADDEPGAGRPAAQLPQAPVAKGRKGPGALWSRMLGRS</sequence>
<name>A0A6P1CLV1_9NOCA</name>
<reference evidence="2 3" key="1">
    <citation type="submission" date="2020-01" db="EMBL/GenBank/DDBJ databases">
        <title>Genetics and antimicrobial susceptibilities of Nocardia species isolated from the soil; a comparison with species isolated from humans.</title>
        <authorList>
            <person name="Carrasco G."/>
            <person name="Monzon S."/>
            <person name="Sansegundo M."/>
            <person name="Garcia E."/>
            <person name="Garrido N."/>
            <person name="Medina M.J."/>
            <person name="Villalon P."/>
            <person name="Ramirez-Arocha A.C."/>
            <person name="Jimenez P."/>
            <person name="Cuesta I."/>
            <person name="Valdezate S."/>
        </authorList>
    </citation>
    <scope>NUCLEOTIDE SEQUENCE [LARGE SCALE GENOMIC DNA]</scope>
    <source>
        <strain evidence="2 3">CNM20110626</strain>
    </source>
</reference>
<evidence type="ECO:0000256" key="1">
    <source>
        <dbReference type="SAM" id="MobiDB-lite"/>
    </source>
</evidence>
<dbReference type="AlphaFoldDB" id="A0A6P1CLV1"/>
<evidence type="ECO:0000313" key="3">
    <source>
        <dbReference type="Proteomes" id="UP000471166"/>
    </source>
</evidence>
<dbReference type="Proteomes" id="UP000471166">
    <property type="component" value="Unassembled WGS sequence"/>
</dbReference>
<comment type="caution">
    <text evidence="2">The sequence shown here is derived from an EMBL/GenBank/DDBJ whole genome shotgun (WGS) entry which is preliminary data.</text>
</comment>
<dbReference type="EMBL" id="JAAGVB010000012">
    <property type="protein sequence ID" value="NEW32882.1"/>
    <property type="molecule type" value="Genomic_DNA"/>
</dbReference>
<accession>A0A6P1CLV1</accession>
<feature type="region of interest" description="Disordered" evidence="1">
    <location>
        <begin position="59"/>
        <end position="95"/>
    </location>
</feature>
<proteinExistence type="predicted"/>
<organism evidence="2 3">
    <name type="scientific">Nocardia cyriacigeorgica</name>
    <dbReference type="NCBI Taxonomy" id="135487"/>
    <lineage>
        <taxon>Bacteria</taxon>
        <taxon>Bacillati</taxon>
        <taxon>Actinomycetota</taxon>
        <taxon>Actinomycetes</taxon>
        <taxon>Mycobacteriales</taxon>
        <taxon>Nocardiaceae</taxon>
        <taxon>Nocardia</taxon>
    </lineage>
</organism>
<dbReference type="RefSeq" id="WP_148280660.1">
    <property type="nucleotide sequence ID" value="NZ_JAAGVB010000012.1"/>
</dbReference>
<gene>
    <name evidence="2" type="ORF">GV791_09940</name>
</gene>
<protein>
    <submittedName>
        <fullName evidence="2">Uncharacterized protein</fullName>
    </submittedName>
</protein>
<evidence type="ECO:0000313" key="2">
    <source>
        <dbReference type="EMBL" id="NEW32882.1"/>
    </source>
</evidence>